<dbReference type="Proteomes" id="UP001234989">
    <property type="component" value="Chromosome 6"/>
</dbReference>
<dbReference type="InterPro" id="IPR018289">
    <property type="entry name" value="MULE_transposase_dom"/>
</dbReference>
<sequence length="223" mass="26238">MMILRENMGDWNMKFARLCDYAEVIKQTNSSSSVWVRMDRETVQGKNLFVYFYVCLDALKKRWNEGCRRIIGFDGCFLKGACKGELLVAVRRNGNNQMFPIAWTVVDKETKHSWSFFINYLKEDLQLGTGHGLTVMSDMQKEPKPLVEHWYKKDTFLKAYSNFIQPIPNMKMWPETNNPRIEPPEPKQMPGRPLRNRRKSKDKPIKKYGKMSKQRVKITCSKV</sequence>
<evidence type="ECO:0000256" key="1">
    <source>
        <dbReference type="SAM" id="MobiDB-lite"/>
    </source>
</evidence>
<proteinExistence type="predicted"/>
<feature type="region of interest" description="Disordered" evidence="1">
    <location>
        <begin position="174"/>
        <end position="223"/>
    </location>
</feature>
<gene>
    <name evidence="3" type="ORF">MTR67_028130</name>
</gene>
<dbReference type="PANTHER" id="PTHR31973:SF197">
    <property type="entry name" value="SWIM-TYPE DOMAIN-CONTAINING PROTEIN"/>
    <property type="match status" value="1"/>
</dbReference>
<organism evidence="3 4">
    <name type="scientific">Solanum verrucosum</name>
    <dbReference type="NCBI Taxonomy" id="315347"/>
    <lineage>
        <taxon>Eukaryota</taxon>
        <taxon>Viridiplantae</taxon>
        <taxon>Streptophyta</taxon>
        <taxon>Embryophyta</taxon>
        <taxon>Tracheophyta</taxon>
        <taxon>Spermatophyta</taxon>
        <taxon>Magnoliopsida</taxon>
        <taxon>eudicotyledons</taxon>
        <taxon>Gunneridae</taxon>
        <taxon>Pentapetalae</taxon>
        <taxon>asterids</taxon>
        <taxon>lamiids</taxon>
        <taxon>Solanales</taxon>
        <taxon>Solanaceae</taxon>
        <taxon>Solanoideae</taxon>
        <taxon>Solaneae</taxon>
        <taxon>Solanum</taxon>
    </lineage>
</organism>
<evidence type="ECO:0000313" key="3">
    <source>
        <dbReference type="EMBL" id="WMV34745.1"/>
    </source>
</evidence>
<keyword evidence="4" id="KW-1185">Reference proteome</keyword>
<dbReference type="Pfam" id="PF10551">
    <property type="entry name" value="MULE"/>
    <property type="match status" value="1"/>
</dbReference>
<reference evidence="3" key="1">
    <citation type="submission" date="2023-08" db="EMBL/GenBank/DDBJ databases">
        <title>A de novo genome assembly of Solanum verrucosum Schlechtendal, a Mexican diploid species geographically isolated from the other diploid A-genome species in potato relatives.</title>
        <authorList>
            <person name="Hosaka K."/>
        </authorList>
    </citation>
    <scope>NUCLEOTIDE SEQUENCE</scope>
    <source>
        <tissue evidence="3">Young leaves</tissue>
    </source>
</reference>
<accession>A0AAF0R5E1</accession>
<protein>
    <recommendedName>
        <fullName evidence="2">MULE transposase domain-containing protein</fullName>
    </recommendedName>
</protein>
<dbReference type="AlphaFoldDB" id="A0AAF0R5E1"/>
<dbReference type="EMBL" id="CP133617">
    <property type="protein sequence ID" value="WMV34745.1"/>
    <property type="molecule type" value="Genomic_DNA"/>
</dbReference>
<feature type="compositionally biased region" description="Basic residues" evidence="1">
    <location>
        <begin position="194"/>
        <end position="216"/>
    </location>
</feature>
<feature type="domain" description="MULE transposase" evidence="2">
    <location>
        <begin position="71"/>
        <end position="141"/>
    </location>
</feature>
<name>A0AAF0R5E1_SOLVR</name>
<evidence type="ECO:0000313" key="4">
    <source>
        <dbReference type="Proteomes" id="UP001234989"/>
    </source>
</evidence>
<dbReference type="PANTHER" id="PTHR31973">
    <property type="entry name" value="POLYPROTEIN, PUTATIVE-RELATED"/>
    <property type="match status" value="1"/>
</dbReference>
<evidence type="ECO:0000259" key="2">
    <source>
        <dbReference type="Pfam" id="PF10551"/>
    </source>
</evidence>